<sequence length="89" mass="9312">MILRVGCCCSSGTATPGWIAGLSGPLALAMLPDGSRVVHLEDQLAGEVVTNEEGVATLQTRWESVRGVALPQVSSVALIKEAECLHEPQ</sequence>
<dbReference type="Proteomes" id="UP000000235">
    <property type="component" value="Chromosome"/>
</dbReference>
<name>A4XD85_SALTO</name>
<evidence type="ECO:0000313" key="3">
    <source>
        <dbReference type="Proteomes" id="UP000000235"/>
    </source>
</evidence>
<evidence type="ECO:0000259" key="1">
    <source>
        <dbReference type="Pfam" id="PF19054"/>
    </source>
</evidence>
<organism evidence="2 3">
    <name type="scientific">Salinispora tropica (strain ATCC BAA-916 / DSM 44818 / JCM 13857 / NBRC 105044 / CNB-440)</name>
    <dbReference type="NCBI Taxonomy" id="369723"/>
    <lineage>
        <taxon>Bacteria</taxon>
        <taxon>Bacillati</taxon>
        <taxon>Actinomycetota</taxon>
        <taxon>Actinomycetes</taxon>
        <taxon>Micromonosporales</taxon>
        <taxon>Micromonosporaceae</taxon>
        <taxon>Salinispora</taxon>
    </lineage>
</organism>
<evidence type="ECO:0000313" key="2">
    <source>
        <dbReference type="EMBL" id="ABP56892.1"/>
    </source>
</evidence>
<dbReference type="AlphaFoldDB" id="A4XD85"/>
<dbReference type="eggNOG" id="COG1396">
    <property type="taxonomic scope" value="Bacteria"/>
</dbReference>
<reference evidence="3" key="1">
    <citation type="journal article" date="2007" name="Proc. Natl. Acad. Sci. U.S.A.">
        <title>Genome sequencing reveals complex secondary metabolome in the marine actinomycete Salinispora tropica.</title>
        <authorList>
            <person name="Udwary D.W."/>
            <person name="Zeigler L."/>
            <person name="Asolkar R.N."/>
            <person name="Singan V."/>
            <person name="Lapidus A."/>
            <person name="Fenical W."/>
            <person name="Jensen P.R."/>
            <person name="Moore B.S."/>
        </authorList>
    </citation>
    <scope>NUCLEOTIDE SEQUENCE [LARGE SCALE GENOMIC DNA]</scope>
    <source>
        <strain evidence="3">ATCC BAA-916 / DSM 44818 / CNB-440</strain>
    </source>
</reference>
<accession>A4XD85</accession>
<dbReference type="Pfam" id="PF19054">
    <property type="entry name" value="DUF5753"/>
    <property type="match status" value="1"/>
</dbReference>
<proteinExistence type="predicted"/>
<dbReference type="EMBL" id="CP000667">
    <property type="protein sequence ID" value="ABP56892.1"/>
    <property type="molecule type" value="Genomic_DNA"/>
</dbReference>
<dbReference type="HOGENOM" id="CLU_2452876_0_0_11"/>
<dbReference type="InterPro" id="IPR043917">
    <property type="entry name" value="DUF5753"/>
</dbReference>
<gene>
    <name evidence="2" type="ordered locus">Strop_4464</name>
</gene>
<dbReference type="KEGG" id="stp:Strop_4464"/>
<keyword evidence="3" id="KW-1185">Reference proteome</keyword>
<protein>
    <recommendedName>
        <fullName evidence="1">DUF5753 domain-containing protein</fullName>
    </recommendedName>
</protein>
<feature type="domain" description="DUF5753" evidence="1">
    <location>
        <begin position="19"/>
        <end position="81"/>
    </location>
</feature>
<dbReference type="STRING" id="369723.Strop_4464"/>